<dbReference type="SUPFAM" id="SSF53901">
    <property type="entry name" value="Thiolase-like"/>
    <property type="match status" value="2"/>
</dbReference>
<organism evidence="10 11">
    <name type="scientific">Herbiconiux daphne</name>
    <dbReference type="NCBI Taxonomy" id="2970914"/>
    <lineage>
        <taxon>Bacteria</taxon>
        <taxon>Bacillati</taxon>
        <taxon>Actinomycetota</taxon>
        <taxon>Actinomycetes</taxon>
        <taxon>Micrococcales</taxon>
        <taxon>Microbacteriaceae</taxon>
        <taxon>Herbiconiux</taxon>
    </lineage>
</organism>
<keyword evidence="4 7" id="KW-0012">Acyltransferase</keyword>
<comment type="caution">
    <text evidence="10">The sequence shown here is derived from an EMBL/GenBank/DDBJ whole genome shotgun (WGS) entry which is preliminary data.</text>
</comment>
<dbReference type="InterPro" id="IPR002155">
    <property type="entry name" value="Thiolase"/>
</dbReference>
<dbReference type="InterPro" id="IPR020610">
    <property type="entry name" value="Thiolase_AS"/>
</dbReference>
<evidence type="ECO:0000313" key="10">
    <source>
        <dbReference type="EMBL" id="MCS5735754.1"/>
    </source>
</evidence>
<dbReference type="Pfam" id="PF00108">
    <property type="entry name" value="Thiolase_N"/>
    <property type="match status" value="1"/>
</dbReference>
<feature type="domain" description="Thiolase N-terminal" evidence="8">
    <location>
        <begin position="9"/>
        <end position="269"/>
    </location>
</feature>
<evidence type="ECO:0000313" key="11">
    <source>
        <dbReference type="Proteomes" id="UP001165586"/>
    </source>
</evidence>
<accession>A0ABT2H770</accession>
<dbReference type="PROSITE" id="PS00098">
    <property type="entry name" value="THIOLASE_1"/>
    <property type="match status" value="1"/>
</dbReference>
<dbReference type="PROSITE" id="PS00737">
    <property type="entry name" value="THIOLASE_2"/>
    <property type="match status" value="1"/>
</dbReference>
<feature type="domain" description="Thiolase C-terminal" evidence="9">
    <location>
        <begin position="278"/>
        <end position="398"/>
    </location>
</feature>
<evidence type="ECO:0000256" key="6">
    <source>
        <dbReference type="ARBA" id="ARBA00040529"/>
    </source>
</evidence>
<evidence type="ECO:0000256" key="7">
    <source>
        <dbReference type="RuleBase" id="RU003557"/>
    </source>
</evidence>
<dbReference type="PIRSF" id="PIRSF000429">
    <property type="entry name" value="Ac-CoA_Ac_transf"/>
    <property type="match status" value="1"/>
</dbReference>
<reference evidence="10" key="1">
    <citation type="submission" date="2022-08" db="EMBL/GenBank/DDBJ databases">
        <authorList>
            <person name="Deng Y."/>
            <person name="Han X.-F."/>
            <person name="Zhang Y.-Q."/>
        </authorList>
    </citation>
    <scope>NUCLEOTIDE SEQUENCE</scope>
    <source>
        <strain evidence="10">CPCC 203386</strain>
    </source>
</reference>
<evidence type="ECO:0000256" key="2">
    <source>
        <dbReference type="ARBA" id="ARBA00012705"/>
    </source>
</evidence>
<dbReference type="InterPro" id="IPR020615">
    <property type="entry name" value="Thiolase_acyl_enz_int_AS"/>
</dbReference>
<dbReference type="PROSITE" id="PS00099">
    <property type="entry name" value="THIOLASE_3"/>
    <property type="match status" value="1"/>
</dbReference>
<dbReference type="PANTHER" id="PTHR18919">
    <property type="entry name" value="ACETYL-COA C-ACYLTRANSFERASE"/>
    <property type="match status" value="1"/>
</dbReference>
<dbReference type="EMBL" id="JANLCJ010000008">
    <property type="protein sequence ID" value="MCS5735754.1"/>
    <property type="molecule type" value="Genomic_DNA"/>
</dbReference>
<name>A0ABT2H770_9MICO</name>
<dbReference type="CDD" id="cd00751">
    <property type="entry name" value="thiolase"/>
    <property type="match status" value="1"/>
</dbReference>
<dbReference type="Proteomes" id="UP001165586">
    <property type="component" value="Unassembled WGS sequence"/>
</dbReference>
<protein>
    <recommendedName>
        <fullName evidence="6">Probable acetyl-CoA acetyltransferase</fullName>
        <ecNumber evidence="2">2.3.1.9</ecNumber>
    </recommendedName>
    <alternativeName>
        <fullName evidence="5">Acetoacetyl-CoA thiolase</fullName>
    </alternativeName>
</protein>
<comment type="similarity">
    <text evidence="1 7">Belongs to the thiolase-like superfamily. Thiolase family.</text>
</comment>
<evidence type="ECO:0000259" key="8">
    <source>
        <dbReference type="Pfam" id="PF00108"/>
    </source>
</evidence>
<dbReference type="NCBIfam" id="TIGR01930">
    <property type="entry name" value="AcCoA-C-Actrans"/>
    <property type="match status" value="1"/>
</dbReference>
<dbReference type="InterPro" id="IPR016039">
    <property type="entry name" value="Thiolase-like"/>
</dbReference>
<dbReference type="InterPro" id="IPR020613">
    <property type="entry name" value="Thiolase_CS"/>
</dbReference>
<dbReference type="InterPro" id="IPR020617">
    <property type="entry name" value="Thiolase_C"/>
</dbReference>
<dbReference type="Pfam" id="PF02803">
    <property type="entry name" value="Thiolase_C"/>
    <property type="match status" value="1"/>
</dbReference>
<sequence length="399" mass="40361">MNAPSPHDVVIVSAARTPFGRFKGSLASLTAVELGTVAARSAIERAVGLDASDIELVSFGQVLQAAAGQNPARQVGVAAGIPLTSPAVTINKVCLSGLTAIIDAARMIGTGECAVALAGGQESMTNAPHALVASRQGLAYGDVTLVDTVSRDGLTDAFDGRAMGLATESDNLGSGHITRVEQDEIAALSHHRAAEARTSGGFTVEIAPVVVTGSRGATTTVLEDEGIRPDTTIETLARLRPAFTPDGTITAGNASQLTDGAAAVILTTRTRAASMGAEILATVRAWGQVGGPDTSLLAQPYRAIRAALARQGWSVADLDHIEINEAFAAVVAFSSRELGVSNDKVNPQGGGISLGHPIGASGARLVVHAVHALRARGGGRAAVALCGGGGQGEALLLEV</sequence>
<evidence type="ECO:0000259" key="9">
    <source>
        <dbReference type="Pfam" id="PF02803"/>
    </source>
</evidence>
<dbReference type="Gene3D" id="3.40.47.10">
    <property type="match status" value="1"/>
</dbReference>
<dbReference type="PANTHER" id="PTHR18919:SF107">
    <property type="entry name" value="ACETYL-COA ACETYLTRANSFERASE, CYTOSOLIC"/>
    <property type="match status" value="1"/>
</dbReference>
<dbReference type="InterPro" id="IPR020616">
    <property type="entry name" value="Thiolase_N"/>
</dbReference>
<proteinExistence type="inferred from homology"/>
<dbReference type="EC" id="2.3.1.9" evidence="2"/>
<evidence type="ECO:0000256" key="3">
    <source>
        <dbReference type="ARBA" id="ARBA00022679"/>
    </source>
</evidence>
<dbReference type="RefSeq" id="WP_259540800.1">
    <property type="nucleotide sequence ID" value="NZ_JANLCJ010000008.1"/>
</dbReference>
<evidence type="ECO:0000256" key="5">
    <source>
        <dbReference type="ARBA" id="ARBA00030755"/>
    </source>
</evidence>
<evidence type="ECO:0000256" key="4">
    <source>
        <dbReference type="ARBA" id="ARBA00023315"/>
    </source>
</evidence>
<evidence type="ECO:0000256" key="1">
    <source>
        <dbReference type="ARBA" id="ARBA00010982"/>
    </source>
</evidence>
<gene>
    <name evidence="10" type="ORF">N1032_18595</name>
</gene>
<keyword evidence="11" id="KW-1185">Reference proteome</keyword>
<keyword evidence="3 7" id="KW-0808">Transferase</keyword>